<feature type="region of interest" description="Disordered" evidence="1">
    <location>
        <begin position="1"/>
        <end position="66"/>
    </location>
</feature>
<feature type="transmembrane region" description="Helical" evidence="2">
    <location>
        <begin position="244"/>
        <end position="262"/>
    </location>
</feature>
<gene>
    <name evidence="3" type="ORF">NCGR_LOCUS41057</name>
</gene>
<evidence type="ECO:0000313" key="4">
    <source>
        <dbReference type="Proteomes" id="UP000604825"/>
    </source>
</evidence>
<dbReference type="EMBL" id="CAJGYO010000010">
    <property type="protein sequence ID" value="CAD6257572.1"/>
    <property type="molecule type" value="Genomic_DNA"/>
</dbReference>
<name>A0A811QN71_9POAL</name>
<evidence type="ECO:0008006" key="5">
    <source>
        <dbReference type="Google" id="ProtNLM"/>
    </source>
</evidence>
<keyword evidence="2" id="KW-0472">Membrane</keyword>
<feature type="compositionally biased region" description="Low complexity" evidence="1">
    <location>
        <begin position="86"/>
        <end position="99"/>
    </location>
</feature>
<keyword evidence="2" id="KW-0812">Transmembrane</keyword>
<protein>
    <recommendedName>
        <fullName evidence="5">Transmembrane protein</fullName>
    </recommendedName>
</protein>
<reference evidence="3" key="1">
    <citation type="submission" date="2020-10" db="EMBL/GenBank/DDBJ databases">
        <authorList>
            <person name="Han B."/>
            <person name="Lu T."/>
            <person name="Zhao Q."/>
            <person name="Huang X."/>
            <person name="Zhao Y."/>
        </authorList>
    </citation>
    <scope>NUCLEOTIDE SEQUENCE</scope>
</reference>
<keyword evidence="4" id="KW-1185">Reference proteome</keyword>
<proteinExistence type="predicted"/>
<keyword evidence="2" id="KW-1133">Transmembrane helix</keyword>
<organism evidence="3 4">
    <name type="scientific">Miscanthus lutarioriparius</name>
    <dbReference type="NCBI Taxonomy" id="422564"/>
    <lineage>
        <taxon>Eukaryota</taxon>
        <taxon>Viridiplantae</taxon>
        <taxon>Streptophyta</taxon>
        <taxon>Embryophyta</taxon>
        <taxon>Tracheophyta</taxon>
        <taxon>Spermatophyta</taxon>
        <taxon>Magnoliopsida</taxon>
        <taxon>Liliopsida</taxon>
        <taxon>Poales</taxon>
        <taxon>Poaceae</taxon>
        <taxon>PACMAD clade</taxon>
        <taxon>Panicoideae</taxon>
        <taxon>Andropogonodae</taxon>
        <taxon>Andropogoneae</taxon>
        <taxon>Saccharinae</taxon>
        <taxon>Miscanthus</taxon>
    </lineage>
</organism>
<feature type="region of interest" description="Disordered" evidence="1">
    <location>
        <begin position="83"/>
        <end position="104"/>
    </location>
</feature>
<feature type="transmembrane region" description="Helical" evidence="2">
    <location>
        <begin position="305"/>
        <end position="326"/>
    </location>
</feature>
<dbReference type="Proteomes" id="UP000604825">
    <property type="component" value="Unassembled WGS sequence"/>
</dbReference>
<feature type="transmembrane region" description="Helical" evidence="2">
    <location>
        <begin position="217"/>
        <end position="238"/>
    </location>
</feature>
<dbReference type="AlphaFoldDB" id="A0A811QN71"/>
<evidence type="ECO:0000256" key="2">
    <source>
        <dbReference type="SAM" id="Phobius"/>
    </source>
</evidence>
<evidence type="ECO:0000256" key="1">
    <source>
        <dbReference type="SAM" id="MobiDB-lite"/>
    </source>
</evidence>
<comment type="caution">
    <text evidence="3">The sequence shown here is derived from an EMBL/GenBank/DDBJ whole genome shotgun (WGS) entry which is preliminary data.</text>
</comment>
<evidence type="ECO:0000313" key="3">
    <source>
        <dbReference type="EMBL" id="CAD6257572.1"/>
    </source>
</evidence>
<sequence>MASAEQEQETPPNRHVAAGGRLRQTHPRPLPSSWCLMDQVPPSSSSTRRLKQSPTPPGSSPGLLIDPVPPACSSGLLIDTVPPAPASTAARPPNYRRIAPIPPIRRSPPFSKRLTYLLRLGRDRDGITSSALTSSLLAGDDGQGDCNGISWRPHTSSSLATIDEIQQLTSSSSAGDQSPPPLTSSSLASDEIQQPLTISSSSVDPHPASLTSQELGLVADIMMWYRSIVLFSFAAVVIYNEHDYPAAMVSVIAGILCIYMHYWSMHITQFWLNYPHDEDSSILVWLCCFIVFMFALFIGVQHSVLAGMCITLVPTMCMAGYLISCIHEYNCTRRRQNLEQPLDSDLHQDEHTQDS</sequence>
<accession>A0A811QN71</accession>
<feature type="transmembrane region" description="Helical" evidence="2">
    <location>
        <begin position="282"/>
        <end position="299"/>
    </location>
</feature>